<dbReference type="Pfam" id="PF01520">
    <property type="entry name" value="Amidase_3"/>
    <property type="match status" value="1"/>
</dbReference>
<feature type="domain" description="MurNAc-LAA" evidence="4">
    <location>
        <begin position="100"/>
        <end position="296"/>
    </location>
</feature>
<comment type="catalytic activity">
    <reaction evidence="1">
        <text>Hydrolyzes the link between N-acetylmuramoyl residues and L-amino acid residues in certain cell-wall glycopeptides.</text>
        <dbReference type="EC" id="3.5.1.28"/>
    </reaction>
</comment>
<dbReference type="SMART" id="SM00646">
    <property type="entry name" value="Ami_3"/>
    <property type="match status" value="1"/>
</dbReference>
<organism evidence="5 6">
    <name type="scientific">Arachidicoccus rhizosphaerae</name>
    <dbReference type="NCBI Taxonomy" id="551991"/>
    <lineage>
        <taxon>Bacteria</taxon>
        <taxon>Pseudomonadati</taxon>
        <taxon>Bacteroidota</taxon>
        <taxon>Chitinophagia</taxon>
        <taxon>Chitinophagales</taxon>
        <taxon>Chitinophagaceae</taxon>
        <taxon>Arachidicoccus</taxon>
    </lineage>
</organism>
<keyword evidence="6" id="KW-1185">Reference proteome</keyword>
<sequence>MKGILRGITGITFLVIGVFGFVQAQTSALKTIIVDPGHGLPDPGARGHYSNESAITLAVAQKLVDKLRDSLPGVRVLMTRNNPQLPAGLTNAAQANRWRAKFANENHGDLFVCIHVNDAPSITHKKVVGYRTRVYYTGKGSKRRKHTRKEPRYEYYKEPSGAHGTETYVWAVNKNDSKQDFVQNNNPDELYGEKGDSTVPMFSSTEEKILATLRTKKYFSRSLLLANLIEDQYVKNGRFSRGVKQRNEVGIWVLHATAMPSILTEIGFITDRSEEDYMNSQGGQQQIASNILQAIIKYKELLDGGQVH</sequence>
<evidence type="ECO:0000256" key="3">
    <source>
        <dbReference type="ARBA" id="ARBA00022801"/>
    </source>
</evidence>
<accession>A0A1H3YHV6</accession>
<dbReference type="AlphaFoldDB" id="A0A1H3YHV6"/>
<dbReference type="RefSeq" id="WP_091396563.1">
    <property type="nucleotide sequence ID" value="NZ_FNQY01000008.1"/>
</dbReference>
<dbReference type="Proteomes" id="UP000199041">
    <property type="component" value="Unassembled WGS sequence"/>
</dbReference>
<dbReference type="EC" id="3.5.1.28" evidence="2"/>
<dbReference type="EMBL" id="FNQY01000008">
    <property type="protein sequence ID" value="SEA10462.1"/>
    <property type="molecule type" value="Genomic_DNA"/>
</dbReference>
<dbReference type="InterPro" id="IPR050695">
    <property type="entry name" value="N-acetylmuramoyl_amidase_3"/>
</dbReference>
<dbReference type="OrthoDB" id="9806267at2"/>
<dbReference type="PANTHER" id="PTHR30404">
    <property type="entry name" value="N-ACETYLMURAMOYL-L-ALANINE AMIDASE"/>
    <property type="match status" value="1"/>
</dbReference>
<evidence type="ECO:0000313" key="6">
    <source>
        <dbReference type="Proteomes" id="UP000199041"/>
    </source>
</evidence>
<name>A0A1H3YHV6_9BACT</name>
<keyword evidence="3" id="KW-0378">Hydrolase</keyword>
<gene>
    <name evidence="5" type="ORF">SAMN05192529_10859</name>
</gene>
<dbReference type="PANTHER" id="PTHR30404:SF0">
    <property type="entry name" value="N-ACETYLMURAMOYL-L-ALANINE AMIDASE AMIC"/>
    <property type="match status" value="1"/>
</dbReference>
<reference evidence="5 6" key="1">
    <citation type="submission" date="2016-10" db="EMBL/GenBank/DDBJ databases">
        <authorList>
            <person name="de Groot N.N."/>
        </authorList>
    </citation>
    <scope>NUCLEOTIDE SEQUENCE [LARGE SCALE GENOMIC DNA]</scope>
    <source>
        <strain evidence="5 6">Vu-144</strain>
    </source>
</reference>
<dbReference type="SUPFAM" id="SSF53187">
    <property type="entry name" value="Zn-dependent exopeptidases"/>
    <property type="match status" value="1"/>
</dbReference>
<dbReference type="GO" id="GO:0030288">
    <property type="term" value="C:outer membrane-bounded periplasmic space"/>
    <property type="evidence" value="ECO:0007669"/>
    <property type="project" value="TreeGrafter"/>
</dbReference>
<evidence type="ECO:0000313" key="5">
    <source>
        <dbReference type="EMBL" id="SEA10462.1"/>
    </source>
</evidence>
<dbReference type="GO" id="GO:0008745">
    <property type="term" value="F:N-acetylmuramoyl-L-alanine amidase activity"/>
    <property type="evidence" value="ECO:0007669"/>
    <property type="project" value="UniProtKB-EC"/>
</dbReference>
<dbReference type="GO" id="GO:0009253">
    <property type="term" value="P:peptidoglycan catabolic process"/>
    <property type="evidence" value="ECO:0007669"/>
    <property type="project" value="InterPro"/>
</dbReference>
<dbReference type="InterPro" id="IPR002508">
    <property type="entry name" value="MurNAc-LAA_cat"/>
</dbReference>
<evidence type="ECO:0000256" key="2">
    <source>
        <dbReference type="ARBA" id="ARBA00011901"/>
    </source>
</evidence>
<dbReference type="Gene3D" id="3.40.630.40">
    <property type="entry name" value="Zn-dependent exopeptidases"/>
    <property type="match status" value="1"/>
</dbReference>
<protein>
    <recommendedName>
        <fullName evidence="2">N-acetylmuramoyl-L-alanine amidase</fullName>
        <ecNumber evidence="2">3.5.1.28</ecNumber>
    </recommendedName>
</protein>
<proteinExistence type="predicted"/>
<evidence type="ECO:0000259" key="4">
    <source>
        <dbReference type="SMART" id="SM00646"/>
    </source>
</evidence>
<dbReference type="CDD" id="cd02696">
    <property type="entry name" value="MurNAc-LAA"/>
    <property type="match status" value="1"/>
</dbReference>
<dbReference type="STRING" id="551991.SAMN05192529_10859"/>
<evidence type="ECO:0000256" key="1">
    <source>
        <dbReference type="ARBA" id="ARBA00001561"/>
    </source>
</evidence>